<evidence type="ECO:0000313" key="2">
    <source>
        <dbReference type="Proteomes" id="UP001488838"/>
    </source>
</evidence>
<comment type="caution">
    <text evidence="1">The sequence shown here is derived from an EMBL/GenBank/DDBJ whole genome shotgun (WGS) entry which is preliminary data.</text>
</comment>
<gene>
    <name evidence="1" type="ORF">U0070_000663</name>
</gene>
<evidence type="ECO:0000313" key="1">
    <source>
        <dbReference type="EMBL" id="KAK7813613.1"/>
    </source>
</evidence>
<accession>A0AAW0IHP9</accession>
<dbReference type="Proteomes" id="UP001488838">
    <property type="component" value="Unassembled WGS sequence"/>
</dbReference>
<dbReference type="EMBL" id="JBBHLL010000133">
    <property type="protein sequence ID" value="KAK7813613.1"/>
    <property type="molecule type" value="Genomic_DNA"/>
</dbReference>
<organism evidence="1 2">
    <name type="scientific">Myodes glareolus</name>
    <name type="common">Bank vole</name>
    <name type="synonym">Clethrionomys glareolus</name>
    <dbReference type="NCBI Taxonomy" id="447135"/>
    <lineage>
        <taxon>Eukaryota</taxon>
        <taxon>Metazoa</taxon>
        <taxon>Chordata</taxon>
        <taxon>Craniata</taxon>
        <taxon>Vertebrata</taxon>
        <taxon>Euteleostomi</taxon>
        <taxon>Mammalia</taxon>
        <taxon>Eutheria</taxon>
        <taxon>Euarchontoglires</taxon>
        <taxon>Glires</taxon>
        <taxon>Rodentia</taxon>
        <taxon>Myomorpha</taxon>
        <taxon>Muroidea</taxon>
        <taxon>Cricetidae</taxon>
        <taxon>Arvicolinae</taxon>
        <taxon>Myodes</taxon>
    </lineage>
</organism>
<keyword evidence="2" id="KW-1185">Reference proteome</keyword>
<sequence length="77" mass="8195">MALSLAPKNLRQSPVNTVMFSCNSRSDVQGHQSDLLDALNRLNRLDSLGGVRRLTARAGLWPPLGPETAARGLAANG</sequence>
<protein>
    <submittedName>
        <fullName evidence="1">Uncharacterized protein</fullName>
    </submittedName>
</protein>
<proteinExistence type="predicted"/>
<dbReference type="AlphaFoldDB" id="A0AAW0IHP9"/>
<reference evidence="1 2" key="1">
    <citation type="journal article" date="2023" name="bioRxiv">
        <title>Conserved and derived expression patterns and positive selection on dental genes reveal complex evolutionary context of ever-growing rodent molars.</title>
        <authorList>
            <person name="Calamari Z.T."/>
            <person name="Song A."/>
            <person name="Cohen E."/>
            <person name="Akter M."/>
            <person name="Roy R.D."/>
            <person name="Hallikas O."/>
            <person name="Christensen M.M."/>
            <person name="Li P."/>
            <person name="Marangoni P."/>
            <person name="Jernvall J."/>
            <person name="Klein O.D."/>
        </authorList>
    </citation>
    <scope>NUCLEOTIDE SEQUENCE [LARGE SCALE GENOMIC DNA]</scope>
    <source>
        <strain evidence="1">V071</strain>
    </source>
</reference>
<name>A0AAW0IHP9_MYOGA</name>